<sequence>MEKTSIKFTFLTLFLIAIAVAVVPVPKVEATEPQQTLRIVPVVVKVEAKEPPQTLSRPVAETEAKELQQSPLSAQPNGPCLYCHSDANCDIWPWTHCRDECCHMF</sequence>
<accession>A0A2K9QL71</accession>
<evidence type="ECO:0000313" key="2">
    <source>
        <dbReference type="EMBL" id="AUR26550.1"/>
    </source>
</evidence>
<dbReference type="EMBL" id="KY472806">
    <property type="protein sequence ID" value="AUR26550.1"/>
    <property type="molecule type" value="mRNA"/>
</dbReference>
<feature type="chain" id="PRO_5014713910" evidence="1">
    <location>
        <begin position="31"/>
        <end position="105"/>
    </location>
</feature>
<evidence type="ECO:0000256" key="1">
    <source>
        <dbReference type="SAM" id="SignalP"/>
    </source>
</evidence>
<proteinExistence type="evidence at transcript level"/>
<dbReference type="AlphaFoldDB" id="A0A2K9QL71"/>
<organism evidence="2">
    <name type="scientific">Jasminum sambac</name>
    <dbReference type="NCBI Taxonomy" id="660624"/>
    <lineage>
        <taxon>Eukaryota</taxon>
        <taxon>Viridiplantae</taxon>
        <taxon>Streptophyta</taxon>
        <taxon>Embryophyta</taxon>
        <taxon>Tracheophyta</taxon>
        <taxon>Spermatophyta</taxon>
        <taxon>Magnoliopsida</taxon>
        <taxon>eudicotyledons</taxon>
        <taxon>Gunneridae</taxon>
        <taxon>Pentapetalae</taxon>
        <taxon>asterids</taxon>
        <taxon>lamiids</taxon>
        <taxon>Lamiales</taxon>
        <taxon>Oleaceae</taxon>
        <taxon>Jasmineae</taxon>
        <taxon>Jasminum</taxon>
    </lineage>
</organism>
<protein>
    <submittedName>
        <fullName evidence="2">Jasmintide 11</fullName>
    </submittedName>
</protein>
<name>A0A2K9QL71_9LAMI</name>
<feature type="signal peptide" evidence="1">
    <location>
        <begin position="1"/>
        <end position="30"/>
    </location>
</feature>
<keyword evidence="1" id="KW-0732">Signal</keyword>
<reference evidence="2" key="1">
    <citation type="submission" date="2017-01" db="EMBL/GenBank/DDBJ databases">
        <authorList>
            <person name="Mah S.A."/>
            <person name="Swanson W.J."/>
            <person name="Moy G.W."/>
            <person name="Vacquier V.D."/>
        </authorList>
    </citation>
    <scope>NUCLEOTIDE SEQUENCE</scope>
</reference>